<evidence type="ECO:0000259" key="8">
    <source>
        <dbReference type="PROSITE" id="PS50110"/>
    </source>
</evidence>
<dbReference type="PANTHER" id="PTHR43214">
    <property type="entry name" value="TWO-COMPONENT RESPONSE REGULATOR"/>
    <property type="match status" value="1"/>
</dbReference>
<keyword evidence="2" id="KW-0805">Transcription regulation</keyword>
<dbReference type="InterPro" id="IPR000792">
    <property type="entry name" value="Tscrpt_reg_LuxR_C"/>
</dbReference>
<dbReference type="InterPro" id="IPR058245">
    <property type="entry name" value="NreC/VraR/RcsB-like_REC"/>
</dbReference>
<dbReference type="SUPFAM" id="SSF52172">
    <property type="entry name" value="CheY-like"/>
    <property type="match status" value="1"/>
</dbReference>
<feature type="domain" description="HTH luxR-type" evidence="7">
    <location>
        <begin position="193"/>
        <end position="258"/>
    </location>
</feature>
<dbReference type="InterPro" id="IPR039420">
    <property type="entry name" value="WalR-like"/>
</dbReference>
<dbReference type="PANTHER" id="PTHR43214:SF24">
    <property type="entry name" value="TRANSCRIPTIONAL REGULATORY PROTEIN NARL-RELATED"/>
    <property type="match status" value="1"/>
</dbReference>
<dbReference type="Gene3D" id="3.40.50.2300">
    <property type="match status" value="1"/>
</dbReference>
<keyword evidence="1 5" id="KW-0597">Phosphoprotein</keyword>
<sequence length="265" mass="27953">MTTEATPAIRVLLADDQALVRGGFRMILDARPGIEVVGEAGDGAEAVELVGGSTPDVVLMDVRMPTMDGVEATRRIAASGSAARVIILTTYDLDEYVFAALRAGASGFMLKDVRPAELVDAVRVVARGDALLAPTVTRRLLDRFAQTLPSVADAPSPDGPAGRRRAGAGSLDRPVRAVSPPEVGGEAGRGARIRIGLEELTEREAVVLRLVALALSNAEIAAELVLTEATVKTHVSAVLRKLGLRDRVQAVVFAYDHGLVRPRPN</sequence>
<evidence type="ECO:0000256" key="1">
    <source>
        <dbReference type="ARBA" id="ARBA00022553"/>
    </source>
</evidence>
<accession>A0A0D8BJB7</accession>
<dbReference type="SMART" id="SM00448">
    <property type="entry name" value="REC"/>
    <property type="match status" value="1"/>
</dbReference>
<dbReference type="RefSeq" id="WP_044884852.1">
    <property type="nucleotide sequence ID" value="NZ_JYFN01000013.1"/>
</dbReference>
<dbReference type="Pfam" id="PF00072">
    <property type="entry name" value="Response_reg"/>
    <property type="match status" value="1"/>
</dbReference>
<dbReference type="EMBL" id="JYFN01000013">
    <property type="protein sequence ID" value="KJE23502.1"/>
    <property type="molecule type" value="Genomic_DNA"/>
</dbReference>
<comment type="caution">
    <text evidence="9">The sequence shown here is derived from an EMBL/GenBank/DDBJ whole genome shotgun (WGS) entry which is preliminary data.</text>
</comment>
<evidence type="ECO:0000313" key="9">
    <source>
        <dbReference type="EMBL" id="KJE23502.1"/>
    </source>
</evidence>
<protein>
    <submittedName>
        <fullName evidence="9">Two component transcriptional regulator, LuxR family</fullName>
    </submittedName>
</protein>
<feature type="region of interest" description="Disordered" evidence="6">
    <location>
        <begin position="151"/>
        <end position="186"/>
    </location>
</feature>
<dbReference type="Pfam" id="PF00196">
    <property type="entry name" value="GerE"/>
    <property type="match status" value="1"/>
</dbReference>
<dbReference type="SUPFAM" id="SSF46894">
    <property type="entry name" value="C-terminal effector domain of the bipartite response regulators"/>
    <property type="match status" value="1"/>
</dbReference>
<dbReference type="InterPro" id="IPR036388">
    <property type="entry name" value="WH-like_DNA-bd_sf"/>
</dbReference>
<evidence type="ECO:0000256" key="2">
    <source>
        <dbReference type="ARBA" id="ARBA00023015"/>
    </source>
</evidence>
<feature type="modified residue" description="4-aspartylphosphate" evidence="5">
    <location>
        <position position="61"/>
    </location>
</feature>
<gene>
    <name evidence="9" type="ORF">FF36_02208</name>
</gene>
<dbReference type="PROSITE" id="PS50110">
    <property type="entry name" value="RESPONSE_REGULATORY"/>
    <property type="match status" value="1"/>
</dbReference>
<reference evidence="10" key="1">
    <citation type="submission" date="2015-02" db="EMBL/GenBank/DDBJ databases">
        <title>Draft Genome of Frankia sp. CpI1-S.</title>
        <authorList>
            <person name="Oshone R.T."/>
            <person name="Ngom M."/>
            <person name="Ghodhbane-Gtari F."/>
            <person name="Gtari M."/>
            <person name="Morris K."/>
            <person name="Thomas K."/>
            <person name="Sen A."/>
            <person name="Tisa L.S."/>
        </authorList>
    </citation>
    <scope>NUCLEOTIDE SEQUENCE [LARGE SCALE GENOMIC DNA]</scope>
    <source>
        <strain evidence="10">CpI1-S</strain>
    </source>
</reference>
<dbReference type="Proteomes" id="UP000032545">
    <property type="component" value="Unassembled WGS sequence"/>
</dbReference>
<name>A0A0D8BJB7_9ACTN</name>
<feature type="domain" description="Response regulatory" evidence="8">
    <location>
        <begin position="10"/>
        <end position="126"/>
    </location>
</feature>
<proteinExistence type="predicted"/>
<reference evidence="9 10" key="2">
    <citation type="journal article" date="2016" name="Genome Announc.">
        <title>Permanent Draft Genome Sequences for Two Variants of Frankia sp. Strain CpI1, the First Frankia Strain Isolated from Root Nodules of Comptonia peregrina.</title>
        <authorList>
            <person name="Oshone R."/>
            <person name="Hurst S.G.IV."/>
            <person name="Abebe-Akele F."/>
            <person name="Simpson S."/>
            <person name="Morris K."/>
            <person name="Thomas W.K."/>
            <person name="Tisa L.S."/>
        </authorList>
    </citation>
    <scope>NUCLEOTIDE SEQUENCE [LARGE SCALE GENOMIC DNA]</scope>
    <source>
        <strain evidence="10">CpI1-S</strain>
    </source>
</reference>
<dbReference type="PRINTS" id="PR00038">
    <property type="entry name" value="HTHLUXR"/>
</dbReference>
<evidence type="ECO:0000256" key="5">
    <source>
        <dbReference type="PROSITE-ProRule" id="PRU00169"/>
    </source>
</evidence>
<evidence type="ECO:0000256" key="3">
    <source>
        <dbReference type="ARBA" id="ARBA00023125"/>
    </source>
</evidence>
<dbReference type="AlphaFoldDB" id="A0A0D8BJB7"/>
<dbReference type="GO" id="GO:0003677">
    <property type="term" value="F:DNA binding"/>
    <property type="evidence" value="ECO:0007669"/>
    <property type="project" value="UniProtKB-KW"/>
</dbReference>
<keyword evidence="3" id="KW-0238">DNA-binding</keyword>
<keyword evidence="10" id="KW-1185">Reference proteome</keyword>
<dbReference type="InterPro" id="IPR001789">
    <property type="entry name" value="Sig_transdc_resp-reg_receiver"/>
</dbReference>
<dbReference type="CDD" id="cd06170">
    <property type="entry name" value="LuxR_C_like"/>
    <property type="match status" value="1"/>
</dbReference>
<organism evidence="9 10">
    <name type="scientific">Frankia torreyi</name>
    <dbReference type="NCBI Taxonomy" id="1856"/>
    <lineage>
        <taxon>Bacteria</taxon>
        <taxon>Bacillati</taxon>
        <taxon>Actinomycetota</taxon>
        <taxon>Actinomycetes</taxon>
        <taxon>Frankiales</taxon>
        <taxon>Frankiaceae</taxon>
        <taxon>Frankia</taxon>
    </lineage>
</organism>
<evidence type="ECO:0000313" key="10">
    <source>
        <dbReference type="Proteomes" id="UP000032545"/>
    </source>
</evidence>
<dbReference type="CDD" id="cd17535">
    <property type="entry name" value="REC_NarL-like"/>
    <property type="match status" value="1"/>
</dbReference>
<dbReference type="Gene3D" id="1.10.10.10">
    <property type="entry name" value="Winged helix-like DNA-binding domain superfamily/Winged helix DNA-binding domain"/>
    <property type="match status" value="1"/>
</dbReference>
<dbReference type="PATRIC" id="fig|1502723.3.peg.1173"/>
<dbReference type="OrthoDB" id="9808843at2"/>
<evidence type="ECO:0000259" key="7">
    <source>
        <dbReference type="PROSITE" id="PS50043"/>
    </source>
</evidence>
<evidence type="ECO:0000256" key="4">
    <source>
        <dbReference type="ARBA" id="ARBA00023163"/>
    </source>
</evidence>
<dbReference type="SMART" id="SM00421">
    <property type="entry name" value="HTH_LUXR"/>
    <property type="match status" value="1"/>
</dbReference>
<dbReference type="GO" id="GO:0000160">
    <property type="term" value="P:phosphorelay signal transduction system"/>
    <property type="evidence" value="ECO:0007669"/>
    <property type="project" value="InterPro"/>
</dbReference>
<dbReference type="GO" id="GO:0006355">
    <property type="term" value="P:regulation of DNA-templated transcription"/>
    <property type="evidence" value="ECO:0007669"/>
    <property type="project" value="InterPro"/>
</dbReference>
<keyword evidence="4" id="KW-0804">Transcription</keyword>
<dbReference type="InterPro" id="IPR016032">
    <property type="entry name" value="Sig_transdc_resp-reg_C-effctor"/>
</dbReference>
<evidence type="ECO:0000256" key="6">
    <source>
        <dbReference type="SAM" id="MobiDB-lite"/>
    </source>
</evidence>
<dbReference type="InterPro" id="IPR011006">
    <property type="entry name" value="CheY-like_superfamily"/>
</dbReference>
<dbReference type="PROSITE" id="PS50043">
    <property type="entry name" value="HTH_LUXR_2"/>
    <property type="match status" value="1"/>
</dbReference>